<dbReference type="InterPro" id="IPR014262">
    <property type="entry name" value="HAF_rpt"/>
</dbReference>
<dbReference type="NCBIfam" id="TIGR02913">
    <property type="entry name" value="HAF_rpt"/>
    <property type="match status" value="6"/>
</dbReference>
<dbReference type="PROSITE" id="PS51208">
    <property type="entry name" value="AUTOTRANSPORTER"/>
    <property type="match status" value="1"/>
</dbReference>
<keyword evidence="1" id="KW-0732">Signal</keyword>
<evidence type="ECO:0000256" key="1">
    <source>
        <dbReference type="SAM" id="SignalP"/>
    </source>
</evidence>
<dbReference type="SMART" id="SM00869">
    <property type="entry name" value="Autotransporter"/>
    <property type="match status" value="1"/>
</dbReference>
<evidence type="ECO:0000313" key="4">
    <source>
        <dbReference type="Proteomes" id="UP001597158"/>
    </source>
</evidence>
<dbReference type="Proteomes" id="UP001597158">
    <property type="component" value="Unassembled WGS sequence"/>
</dbReference>
<dbReference type="RefSeq" id="WP_277832952.1">
    <property type="nucleotide sequence ID" value="NZ_JARQZE010000006.1"/>
</dbReference>
<organism evidence="3 4">
    <name type="scientific">Thauera mechernichensis</name>
    <dbReference type="NCBI Taxonomy" id="82788"/>
    <lineage>
        <taxon>Bacteria</taxon>
        <taxon>Pseudomonadati</taxon>
        <taxon>Pseudomonadota</taxon>
        <taxon>Betaproteobacteria</taxon>
        <taxon>Rhodocyclales</taxon>
        <taxon>Zoogloeaceae</taxon>
        <taxon>Thauera</taxon>
    </lineage>
</organism>
<reference evidence="4" key="1">
    <citation type="journal article" date="2019" name="Int. J. Syst. Evol. Microbiol.">
        <title>The Global Catalogue of Microorganisms (GCM) 10K type strain sequencing project: providing services to taxonomists for standard genome sequencing and annotation.</title>
        <authorList>
            <consortium name="The Broad Institute Genomics Platform"/>
            <consortium name="The Broad Institute Genome Sequencing Center for Infectious Disease"/>
            <person name="Wu L."/>
            <person name="Ma J."/>
        </authorList>
    </citation>
    <scope>NUCLEOTIDE SEQUENCE [LARGE SCALE GENOMIC DNA]</scope>
    <source>
        <strain evidence="4">CCUG 48884</strain>
    </source>
</reference>
<keyword evidence="4" id="KW-1185">Reference proteome</keyword>
<feature type="chain" id="PRO_5046322405" evidence="1">
    <location>
        <begin position="32"/>
        <end position="731"/>
    </location>
</feature>
<comment type="caution">
    <text evidence="3">The sequence shown here is derived from an EMBL/GenBank/DDBJ whole genome shotgun (WGS) entry which is preliminary data.</text>
</comment>
<feature type="signal peptide" evidence="1">
    <location>
        <begin position="1"/>
        <end position="31"/>
    </location>
</feature>
<accession>A0ABW3WJZ9</accession>
<dbReference type="Gene3D" id="2.40.128.130">
    <property type="entry name" value="Autotransporter beta-domain"/>
    <property type="match status" value="1"/>
</dbReference>
<gene>
    <name evidence="3" type="ORF">ACFQ4M_18675</name>
</gene>
<dbReference type="SUPFAM" id="SSF103515">
    <property type="entry name" value="Autotransporter"/>
    <property type="match status" value="1"/>
</dbReference>
<dbReference type="EMBL" id="JBHTMC010000034">
    <property type="protein sequence ID" value="MFD1265603.1"/>
    <property type="molecule type" value="Genomic_DNA"/>
</dbReference>
<evidence type="ECO:0000259" key="2">
    <source>
        <dbReference type="PROSITE" id="PS51208"/>
    </source>
</evidence>
<protein>
    <submittedName>
        <fullName evidence="3">Autotransporter domain-containing protein</fullName>
    </submittedName>
</protein>
<dbReference type="Pfam" id="PF03797">
    <property type="entry name" value="Autotransporter"/>
    <property type="match status" value="1"/>
</dbReference>
<sequence length="731" mass="76882">MKTSSRRTRSMLRPSVLALAIATGFPLIASAQSSLPAEFTVLGSLGGDYNRLGGYYNNRVVSADGTVVIGYGETTDGYYNAFRWTAADGIASLGTLGGNYSYAHSMSADGGVVVGQSYLTDWSNSRAFRWTEATGMIDLGTLGGNYSYAYGVSADGSVVVGQARTAMNQDRAFRWTEATGMVDLGTLGGSYSYATGVSDDGNAVAGYAYTAASHGHAFRWTEAGGMADLGTLGGNYSYAYGISGDGSAVVGHADTESGHTHAFRWTEASGMTNLGTLGGNWSYAYRVNIDGSVVIGYARTEEDQYHAFRWTEAGGMADLGTLGGNYSWASGLSDDGSVVVGVTYDADSIYQPFRWTAATGMQSVSDWLAGAGVTTPEGWRLADGGEVGVNSLGNVVVGTGRDAEGRNQVWLARVGHGSGIISVQDWLRSVSGAGQAFHSGLQLTNLPLNGAHHRPLMSYPQLGSTNCFWATGDLARHENKDARVGTGEVGVCTDFAGGAVRAGVGVGIGRQTQDLAFGGRSKVDGQFLVGEVNWRPEGSPIVGSVTAVLGDWDADIRRGYMNGTTQERSSGSPDVDALALRLRADWFDAARLGSATLTPWASYTWSRVKVDGYTESGGAFPATFDGQKHNADELRLGVAADWSLTPATGVRGTIETVHRLDDRGPALSGSEASGLLSFNEPGARIRKNWQRIGVDVDHRIKPNMVVTVSAHAATSGEDPSYSAAVSLRLGF</sequence>
<dbReference type="InterPro" id="IPR005546">
    <property type="entry name" value="Autotransporte_beta"/>
</dbReference>
<dbReference type="InterPro" id="IPR036709">
    <property type="entry name" value="Autotransporte_beta_dom_sf"/>
</dbReference>
<name>A0ABW3WJZ9_9RHOO</name>
<feature type="domain" description="Autotransporter" evidence="2">
    <location>
        <begin position="461"/>
        <end position="731"/>
    </location>
</feature>
<evidence type="ECO:0000313" key="3">
    <source>
        <dbReference type="EMBL" id="MFD1265603.1"/>
    </source>
</evidence>
<proteinExistence type="predicted"/>